<dbReference type="PANTHER" id="PTHR48261">
    <property type="entry name" value="ACETYLGLUCOSAMINYLTRANSFERASE"/>
    <property type="match status" value="1"/>
</dbReference>
<dbReference type="InterPro" id="IPR056442">
    <property type="entry name" value="GINT1_N"/>
</dbReference>
<keyword evidence="12" id="KW-0464">Manganese</keyword>
<comment type="caution">
    <text evidence="18">The sequence shown here is derived from an EMBL/GenBank/DDBJ whole genome shotgun (WGS) entry which is preliminary data.</text>
</comment>
<name>A0A0K9PV48_ZOSMR</name>
<dbReference type="InterPro" id="IPR004263">
    <property type="entry name" value="Exostosin"/>
</dbReference>
<dbReference type="PANTHER" id="PTHR48261:SF6">
    <property type="entry name" value="GLYCOSYLTRANSFERASE FAMILY PROTEIN"/>
    <property type="match status" value="1"/>
</dbReference>
<dbReference type="InterPro" id="IPR015338">
    <property type="entry name" value="GT64_dom"/>
</dbReference>
<dbReference type="Pfam" id="PF09258">
    <property type="entry name" value="Glyco_transf_64"/>
    <property type="match status" value="1"/>
</dbReference>
<evidence type="ECO:0000256" key="11">
    <source>
        <dbReference type="ARBA" id="ARBA00023157"/>
    </source>
</evidence>
<sequence length="733" mass="83653">MHRDFKTLIKGVVMYLISSVVVIGFIASFYSWLVLSPTYTYSSVGCNSDGEGSWSIGIFYGDSPFSLKPIEKRNVSRNESSAWPVANPVLTCATPSDVGFPSNFVADPFLFIQGDSLYLFFETKNAITMKGDIAVARSEDGGASWKYLGVALSEDWHLSYPYVFRFDNQVYMMPEGSRRGDLRVYRAVDFPLRWSLEKIMIRKPMVDSTVVNYNGKYWLFGSDFSRLGAVKNGEMEIWYSESSSPLGPWKPHKKNPIYNVGRGFGARNAGRPFVYKGKLYRSGQDCGETYGRRVRVFEVQVLTVDDYREVEVPFEKEESGKGRNAWDGARYHHLDAQMLPSGKWIAVMDGDRVPSGDFVLRLFKGYLALATLVVLVTSVGFSIGAVRYILFLGRCLPISKKRTDTVAPAKSSSSFKLIRWLWAYSNRMRCFFEGKMNPNTCARRSVFAVIVLTGVTLACIATHYIYGGNGAEEPYPVNGQYSQFTLLTMTYDARLWNLKMFVSHYSKCSSVREIVVVWNKGVPPVLSDLNSVVPVRIRIEPKNSLNNRFKVDPLIETRAVLELDDDIMMRCDDLERGFRVWRLHPERIVGFYPRLADGTPFLEYRDKRYARRRNQYNMILTGAAFLYQKSAFSKYWSKEAEPGRKIVDGSFNCEDVLLNYLYTNSSTGLTTPVEYVRPAWAIDMSKFSGVAISRNTEEHYKIRSECLNKFSEMYGNLGRRTLEFGRRIDGWDL</sequence>
<evidence type="ECO:0000256" key="12">
    <source>
        <dbReference type="ARBA" id="ARBA00023211"/>
    </source>
</evidence>
<dbReference type="InterPro" id="IPR029044">
    <property type="entry name" value="Nucleotide-diphossugar_trans"/>
</dbReference>
<evidence type="ECO:0000256" key="8">
    <source>
        <dbReference type="ARBA" id="ARBA00022723"/>
    </source>
</evidence>
<gene>
    <name evidence="18" type="ORF">ZOSMA_158G00300</name>
</gene>
<organism evidence="18 19">
    <name type="scientific">Zostera marina</name>
    <name type="common">Eelgrass</name>
    <dbReference type="NCBI Taxonomy" id="29655"/>
    <lineage>
        <taxon>Eukaryota</taxon>
        <taxon>Viridiplantae</taxon>
        <taxon>Streptophyta</taxon>
        <taxon>Embryophyta</taxon>
        <taxon>Tracheophyta</taxon>
        <taxon>Spermatophyta</taxon>
        <taxon>Magnoliopsida</taxon>
        <taxon>Liliopsida</taxon>
        <taxon>Zosteraceae</taxon>
        <taxon>Zostera</taxon>
    </lineage>
</organism>
<evidence type="ECO:0000256" key="1">
    <source>
        <dbReference type="ARBA" id="ARBA00001936"/>
    </source>
</evidence>
<dbReference type="SUPFAM" id="SSF75005">
    <property type="entry name" value="Arabinanase/levansucrase/invertase"/>
    <property type="match status" value="1"/>
</dbReference>
<evidence type="ECO:0000256" key="6">
    <source>
        <dbReference type="ARBA" id="ARBA00022679"/>
    </source>
</evidence>
<evidence type="ECO:0000256" key="15">
    <source>
        <dbReference type="SAM" id="Phobius"/>
    </source>
</evidence>
<dbReference type="Proteomes" id="UP000036987">
    <property type="component" value="Unassembled WGS sequence"/>
</dbReference>
<dbReference type="FunFam" id="3.90.550.10:FF:000095">
    <property type="entry name" value="Glycosyltransferase family protein 64 protein C5"/>
    <property type="match status" value="1"/>
</dbReference>
<dbReference type="STRING" id="29655.A0A0K9PV48"/>
<keyword evidence="19" id="KW-1185">Reference proteome</keyword>
<evidence type="ECO:0000256" key="14">
    <source>
        <dbReference type="ARBA" id="ARBA00069035"/>
    </source>
</evidence>
<comment type="function">
    <text evidence="13">Essential protein. Glycosyltransferase that mediates the glycosylation of glycosylinositol phosphorylceramides (GIPCs), the major sphingolipids in the plasma membrane; acts as a HexN(Ac)-specific GIPC sugar transferase. Responsible for the glycosylation of a subgroup of GIPCs found in seeds and pollen that contain GlcNAc and GlcN (GlcN(Ac)). Maybe involved in the maintenance of cell-cell adhesion.</text>
</comment>
<dbReference type="InterPro" id="IPR023296">
    <property type="entry name" value="Glyco_hydro_beta-prop_sf"/>
</dbReference>
<comment type="similarity">
    <text evidence="5">Belongs to the glycosyltransferase 64 family.</text>
</comment>
<evidence type="ECO:0000259" key="17">
    <source>
        <dbReference type="Pfam" id="PF24793"/>
    </source>
</evidence>
<feature type="domain" description="Glucosamine inositolphosphorylceramide transferase 1 N-terminal" evidence="17">
    <location>
        <begin position="46"/>
        <end position="351"/>
    </location>
</feature>
<evidence type="ECO:0000256" key="7">
    <source>
        <dbReference type="ARBA" id="ARBA00022692"/>
    </source>
</evidence>
<feature type="domain" description="Glycosyl transferase 64" evidence="16">
    <location>
        <begin position="484"/>
        <end position="718"/>
    </location>
</feature>
<evidence type="ECO:0000256" key="13">
    <source>
        <dbReference type="ARBA" id="ARBA00058450"/>
    </source>
</evidence>
<evidence type="ECO:0000256" key="3">
    <source>
        <dbReference type="ARBA" id="ARBA00004991"/>
    </source>
</evidence>
<comment type="cofactor">
    <cofactor evidence="1">
        <name>Mn(2+)</name>
        <dbReference type="ChEBI" id="CHEBI:29035"/>
    </cofactor>
</comment>
<dbReference type="Gene3D" id="2.115.10.20">
    <property type="entry name" value="Glycosyl hydrolase domain, family 43"/>
    <property type="match status" value="1"/>
</dbReference>
<keyword evidence="11" id="KW-1015">Disulfide bond</keyword>
<evidence type="ECO:0000256" key="4">
    <source>
        <dbReference type="ARBA" id="ARBA00005189"/>
    </source>
</evidence>
<keyword evidence="9 15" id="KW-1133">Transmembrane helix</keyword>
<dbReference type="GO" id="GO:0016020">
    <property type="term" value="C:membrane"/>
    <property type="evidence" value="ECO:0007669"/>
    <property type="project" value="UniProtKB-SubCell"/>
</dbReference>
<evidence type="ECO:0000259" key="16">
    <source>
        <dbReference type="Pfam" id="PF09258"/>
    </source>
</evidence>
<evidence type="ECO:0000256" key="10">
    <source>
        <dbReference type="ARBA" id="ARBA00023136"/>
    </source>
</evidence>
<accession>A0A0K9PV48</accession>
<comment type="pathway">
    <text evidence="4">Lipid metabolism.</text>
</comment>
<evidence type="ECO:0000313" key="19">
    <source>
        <dbReference type="Proteomes" id="UP000036987"/>
    </source>
</evidence>
<dbReference type="FunFam" id="2.115.10.20:FF:000004">
    <property type="entry name" value="Glucosamine inositolphosphorylceramide transferase 1"/>
    <property type="match status" value="1"/>
</dbReference>
<evidence type="ECO:0000256" key="5">
    <source>
        <dbReference type="ARBA" id="ARBA00008700"/>
    </source>
</evidence>
<evidence type="ECO:0000256" key="2">
    <source>
        <dbReference type="ARBA" id="ARBA00004141"/>
    </source>
</evidence>
<comment type="subcellular location">
    <subcellularLocation>
        <location evidence="2">Membrane</location>
        <topology evidence="2">Multi-pass membrane protein</topology>
    </subcellularLocation>
</comment>
<dbReference type="SUPFAM" id="SSF53448">
    <property type="entry name" value="Nucleotide-diphospho-sugar transferases"/>
    <property type="match status" value="1"/>
</dbReference>
<dbReference type="OrthoDB" id="5954868at2759"/>
<proteinExistence type="inferred from homology"/>
<dbReference type="Pfam" id="PF24793">
    <property type="entry name" value="GINT1_N"/>
    <property type="match status" value="1"/>
</dbReference>
<dbReference type="EMBL" id="LFYR01000614">
    <property type="protein sequence ID" value="KMZ72918.1"/>
    <property type="molecule type" value="Genomic_DNA"/>
</dbReference>
<keyword evidence="10 15" id="KW-0472">Membrane</keyword>
<keyword evidence="7 15" id="KW-0812">Transmembrane</keyword>
<reference evidence="19" key="1">
    <citation type="journal article" date="2016" name="Nature">
        <title>The genome of the seagrass Zostera marina reveals angiosperm adaptation to the sea.</title>
        <authorList>
            <person name="Olsen J.L."/>
            <person name="Rouze P."/>
            <person name="Verhelst B."/>
            <person name="Lin Y.-C."/>
            <person name="Bayer T."/>
            <person name="Collen J."/>
            <person name="Dattolo E."/>
            <person name="De Paoli E."/>
            <person name="Dittami S."/>
            <person name="Maumus F."/>
            <person name="Michel G."/>
            <person name="Kersting A."/>
            <person name="Lauritano C."/>
            <person name="Lohaus R."/>
            <person name="Toepel M."/>
            <person name="Tonon T."/>
            <person name="Vanneste K."/>
            <person name="Amirebrahimi M."/>
            <person name="Brakel J."/>
            <person name="Bostroem C."/>
            <person name="Chovatia M."/>
            <person name="Grimwood J."/>
            <person name="Jenkins J.W."/>
            <person name="Jueterbock A."/>
            <person name="Mraz A."/>
            <person name="Stam W.T."/>
            <person name="Tice H."/>
            <person name="Bornberg-Bauer E."/>
            <person name="Green P.J."/>
            <person name="Pearson G.A."/>
            <person name="Procaccini G."/>
            <person name="Duarte C.M."/>
            <person name="Schmutz J."/>
            <person name="Reusch T.B.H."/>
            <person name="Van de Peer Y."/>
        </authorList>
    </citation>
    <scope>NUCLEOTIDE SEQUENCE [LARGE SCALE GENOMIC DNA]</scope>
    <source>
        <strain evidence="19">cv. Finnish</strain>
    </source>
</reference>
<keyword evidence="8" id="KW-0479">Metal-binding</keyword>
<protein>
    <recommendedName>
        <fullName evidence="14">Glucosamine inositolphosphorylceramide transferase 1</fullName>
    </recommendedName>
</protein>
<dbReference type="GO" id="GO:0046872">
    <property type="term" value="F:metal ion binding"/>
    <property type="evidence" value="ECO:0007669"/>
    <property type="project" value="UniProtKB-KW"/>
</dbReference>
<dbReference type="Gene3D" id="3.90.550.10">
    <property type="entry name" value="Spore Coat Polysaccharide Biosynthesis Protein SpsA, Chain A"/>
    <property type="match status" value="1"/>
</dbReference>
<feature type="transmembrane region" description="Helical" evidence="15">
    <location>
        <begin position="366"/>
        <end position="392"/>
    </location>
</feature>
<evidence type="ECO:0000313" key="18">
    <source>
        <dbReference type="EMBL" id="KMZ72918.1"/>
    </source>
</evidence>
<dbReference type="AlphaFoldDB" id="A0A0K9PV48"/>
<evidence type="ECO:0000256" key="9">
    <source>
        <dbReference type="ARBA" id="ARBA00022989"/>
    </source>
</evidence>
<comment type="pathway">
    <text evidence="3">Sphingolipid metabolism.</text>
</comment>
<keyword evidence="6" id="KW-0808">Transferase</keyword>
<dbReference type="OMA" id="RWEFGER"/>
<dbReference type="GO" id="GO:0016757">
    <property type="term" value="F:glycosyltransferase activity"/>
    <property type="evidence" value="ECO:0007669"/>
    <property type="project" value="InterPro"/>
</dbReference>
<feature type="transmembrane region" description="Helical" evidence="15">
    <location>
        <begin position="12"/>
        <end position="33"/>
    </location>
</feature>
<feature type="transmembrane region" description="Helical" evidence="15">
    <location>
        <begin position="445"/>
        <end position="466"/>
    </location>
</feature>